<dbReference type="EMBL" id="JAXAFJ010000003">
    <property type="protein sequence ID" value="MDX6805811.1"/>
    <property type="molecule type" value="Genomic_DNA"/>
</dbReference>
<keyword evidence="2" id="KW-1185">Reference proteome</keyword>
<dbReference type="Proteomes" id="UP001274321">
    <property type="component" value="Unassembled WGS sequence"/>
</dbReference>
<reference evidence="1 2" key="1">
    <citation type="submission" date="2023-11" db="EMBL/GenBank/DDBJ databases">
        <authorList>
            <person name="Bao R."/>
        </authorList>
    </citation>
    <scope>NUCLEOTIDE SEQUENCE [LARGE SCALE GENOMIC DNA]</scope>
    <source>
        <strain evidence="1 2">PJ23</strain>
    </source>
</reference>
<comment type="caution">
    <text evidence="1">The sequence shown here is derived from an EMBL/GenBank/DDBJ whole genome shotgun (WGS) entry which is preliminary data.</text>
</comment>
<name>A0ABU4RMK0_9HYPH</name>
<proteinExistence type="predicted"/>
<evidence type="ECO:0000313" key="1">
    <source>
        <dbReference type="EMBL" id="MDX6805811.1"/>
    </source>
</evidence>
<gene>
    <name evidence="1" type="ORF">SCD90_07025</name>
</gene>
<protein>
    <submittedName>
        <fullName evidence="1">Uncharacterized protein</fullName>
    </submittedName>
</protein>
<sequence length="273" mass="28983">MPPDDIAERPRRLIHALGHEYGFERSVKLAPGAVRADRYVVSVHAGAFGDDPEPGLMQVLRALDLPGELEPRIQDAMRGCDVVHLGYEGTAAGPVFKVYLEHAAEARAAMALPVPGHGVLVHLVLKWNAVSGAYNISRYVWPGDLDAAGVQRIIGSALSGAPGDPGAVAFKAFDLLRGRTADYFLLDVHDETSPRRSFDLMLYGAGLLVSDLEQDLLALAGRWNVGAGLQSALQSALRSAAGEALGHLSAGLSADGTPFATFYYGAKGFTPKK</sequence>
<accession>A0ABU4RMK0</accession>
<evidence type="ECO:0000313" key="2">
    <source>
        <dbReference type="Proteomes" id="UP001274321"/>
    </source>
</evidence>
<dbReference type="RefSeq" id="WP_319843938.1">
    <property type="nucleotide sequence ID" value="NZ_JAXAFJ010000003.1"/>
</dbReference>
<organism evidence="1 2">
    <name type="scientific">Terrihabitans rhizophilus</name>
    <dbReference type="NCBI Taxonomy" id="3092662"/>
    <lineage>
        <taxon>Bacteria</taxon>
        <taxon>Pseudomonadati</taxon>
        <taxon>Pseudomonadota</taxon>
        <taxon>Alphaproteobacteria</taxon>
        <taxon>Hyphomicrobiales</taxon>
        <taxon>Terrihabitans</taxon>
    </lineage>
</organism>